<sequence length="263" mass="28406">MTDISNLRKPKAWMSDMDGVLVHESLALPGANEFIETLKEKNIPFLVLTNNSIFTNRDLSARLASSGLEVPEDRIWTSANATAEFLNSQSPKSTAFVIGEAGLTTAIHEAGYVMTESDPEYVVLGETRFYDFVNITKAIRLIEKGAKFICTNPDTTGPSEDGTLPAVGSVAAMITKATGRKPYFVGKPNPIMFRAGLNKLGAHSEDAAMVGDRMDTDIHAGVESGMDSYLVLSGSTAREDIQKFPFRPKAVFDGIGDLLPLLG</sequence>
<evidence type="ECO:0000313" key="7">
    <source>
        <dbReference type="Proteomes" id="UP000070572"/>
    </source>
</evidence>
<evidence type="ECO:0000313" key="5">
    <source>
        <dbReference type="EMBL" id="KXB80584.1"/>
    </source>
</evidence>
<dbReference type="PANTHER" id="PTHR19288">
    <property type="entry name" value="4-NITROPHENYLPHOSPHATASE-RELATED"/>
    <property type="match status" value="1"/>
</dbReference>
<dbReference type="SUPFAM" id="SSF56784">
    <property type="entry name" value="HAD-like"/>
    <property type="match status" value="1"/>
</dbReference>
<evidence type="ECO:0000256" key="3">
    <source>
        <dbReference type="PIRSR" id="PIRSR000915-2"/>
    </source>
</evidence>
<dbReference type="GO" id="GO:0046872">
    <property type="term" value="F:metal ion binding"/>
    <property type="evidence" value="ECO:0007669"/>
    <property type="project" value="UniProtKB-KW"/>
</dbReference>
<dbReference type="Pfam" id="PF13344">
    <property type="entry name" value="Hydrolase_6"/>
    <property type="match status" value="1"/>
</dbReference>
<evidence type="ECO:0000256" key="1">
    <source>
        <dbReference type="PIRNR" id="PIRNR000915"/>
    </source>
</evidence>
<dbReference type="InterPro" id="IPR036412">
    <property type="entry name" value="HAD-like_sf"/>
</dbReference>
<feature type="binding site" evidence="4">
    <location>
        <position position="18"/>
    </location>
    <ligand>
        <name>Mg(2+)</name>
        <dbReference type="ChEBI" id="CHEBI:18420"/>
    </ligand>
</feature>
<dbReference type="Proteomes" id="UP000243201">
    <property type="component" value="Unassembled WGS sequence"/>
</dbReference>
<reference evidence="5 7" key="1">
    <citation type="submission" date="2016-01" db="EMBL/GenBank/DDBJ databases">
        <authorList>
            <person name="Mitreva M."/>
            <person name="Pepin K.H."/>
            <person name="Mihindukulasuriya K.A."/>
            <person name="Fulton R."/>
            <person name="Fronick C."/>
            <person name="O'Laughlin M."/>
            <person name="Miner T."/>
            <person name="Herter B."/>
            <person name="Rosa B.A."/>
            <person name="Cordes M."/>
            <person name="Tomlinson C."/>
            <person name="Wollam A."/>
            <person name="Palsikar V.B."/>
            <person name="Mardis E.R."/>
            <person name="Wilson R.K."/>
        </authorList>
    </citation>
    <scope>NUCLEOTIDE SEQUENCE [LARGE SCALE GENOMIC DNA]</scope>
    <source>
        <strain evidence="5 7">DNF00696</strain>
    </source>
</reference>
<evidence type="ECO:0000256" key="2">
    <source>
        <dbReference type="PIRSR" id="PIRSR000915-1"/>
    </source>
</evidence>
<keyword evidence="4" id="KW-0460">Magnesium</keyword>
<dbReference type="PIRSF" id="PIRSF000915">
    <property type="entry name" value="PGP-type_phosphatase"/>
    <property type="match status" value="1"/>
</dbReference>
<dbReference type="RefSeq" id="WP_022863958.1">
    <property type="nucleotide sequence ID" value="NZ_JAHAIW010000005.1"/>
</dbReference>
<keyword evidence="4" id="KW-0479">Metal-binding</keyword>
<feature type="active site" description="Proton donor" evidence="2">
    <location>
        <position position="18"/>
    </location>
</feature>
<accession>A0AB34WYY0</accession>
<dbReference type="NCBIfam" id="TIGR01460">
    <property type="entry name" value="HAD-SF-IIA"/>
    <property type="match status" value="1"/>
</dbReference>
<name>A0AB34WYY0_9ACTO</name>
<dbReference type="SFLD" id="SFLDG01139">
    <property type="entry name" value="C2.A:_Pyridoxal_Phosphate_Phos"/>
    <property type="match status" value="1"/>
</dbReference>
<dbReference type="GO" id="GO:0005737">
    <property type="term" value="C:cytoplasm"/>
    <property type="evidence" value="ECO:0007669"/>
    <property type="project" value="TreeGrafter"/>
</dbReference>
<evidence type="ECO:0000256" key="4">
    <source>
        <dbReference type="PIRSR" id="PIRSR000915-3"/>
    </source>
</evidence>
<feature type="binding site" evidence="4">
    <location>
        <position position="212"/>
    </location>
    <ligand>
        <name>Mg(2+)</name>
        <dbReference type="ChEBI" id="CHEBI:18420"/>
    </ligand>
</feature>
<dbReference type="InterPro" id="IPR006357">
    <property type="entry name" value="HAD-SF_hydro_IIA"/>
</dbReference>
<evidence type="ECO:0000313" key="6">
    <source>
        <dbReference type="EMBL" id="PMB90716.1"/>
    </source>
</evidence>
<proteinExistence type="inferred from homology"/>
<dbReference type="SFLD" id="SFLDS00003">
    <property type="entry name" value="Haloacid_Dehalogenase"/>
    <property type="match status" value="1"/>
</dbReference>
<feature type="active site" description="Nucleophile" evidence="2">
    <location>
        <position position="16"/>
    </location>
</feature>
<comment type="caution">
    <text evidence="5">The sequence shown here is derived from an EMBL/GenBank/DDBJ whole genome shotgun (WGS) entry which is preliminary data.</text>
</comment>
<dbReference type="GO" id="GO:0016791">
    <property type="term" value="F:phosphatase activity"/>
    <property type="evidence" value="ECO:0007669"/>
    <property type="project" value="TreeGrafter"/>
</dbReference>
<feature type="binding site" evidence="3">
    <location>
        <position position="187"/>
    </location>
    <ligand>
        <name>substrate</name>
    </ligand>
</feature>
<organism evidence="5 7">
    <name type="scientific">Varibaculum cambriense</name>
    <dbReference type="NCBI Taxonomy" id="184870"/>
    <lineage>
        <taxon>Bacteria</taxon>
        <taxon>Bacillati</taxon>
        <taxon>Actinomycetota</taxon>
        <taxon>Actinomycetes</taxon>
        <taxon>Actinomycetales</taxon>
        <taxon>Actinomycetaceae</taxon>
        <taxon>Varibaculum</taxon>
    </lineage>
</organism>
<dbReference type="EMBL" id="PNGC01000001">
    <property type="protein sequence ID" value="PMB90716.1"/>
    <property type="molecule type" value="Genomic_DNA"/>
</dbReference>
<feature type="binding site" evidence="4">
    <location>
        <position position="16"/>
    </location>
    <ligand>
        <name>Mg(2+)</name>
        <dbReference type="ChEBI" id="CHEBI:18420"/>
    </ligand>
</feature>
<dbReference type="PANTHER" id="PTHR19288:SF46">
    <property type="entry name" value="HALOACID DEHALOGENASE-LIKE HYDROLASE DOMAIN-CONTAINING PROTEIN 2"/>
    <property type="match status" value="1"/>
</dbReference>
<dbReference type="GeneID" id="78351888"/>
<comment type="cofactor">
    <cofactor evidence="4">
        <name>Mg(2+)</name>
        <dbReference type="ChEBI" id="CHEBI:18420"/>
    </cofactor>
    <text evidence="4">Divalent metal ions. Mg(2+) is the most effective.</text>
</comment>
<dbReference type="CDD" id="cd07530">
    <property type="entry name" value="HAD_Pase_UmpH-like"/>
    <property type="match status" value="1"/>
</dbReference>
<keyword evidence="8" id="KW-1185">Reference proteome</keyword>
<evidence type="ECO:0000313" key="8">
    <source>
        <dbReference type="Proteomes" id="UP000243201"/>
    </source>
</evidence>
<comment type="similarity">
    <text evidence="1">Belongs to the HAD-like hydrolase superfamily.</text>
</comment>
<reference evidence="6 8" key="2">
    <citation type="submission" date="2017-09" db="EMBL/GenBank/DDBJ databases">
        <title>Bacterial strain isolated from the female urinary microbiota.</title>
        <authorList>
            <person name="Thomas-White K."/>
            <person name="Kumar N."/>
            <person name="Forster S."/>
            <person name="Putonti C."/>
            <person name="Lawley T."/>
            <person name="Wolfe A.J."/>
        </authorList>
    </citation>
    <scope>NUCLEOTIDE SEQUENCE [LARGE SCALE GENOMIC DNA]</scope>
    <source>
        <strain evidence="6 8">UMB0744</strain>
    </source>
</reference>
<dbReference type="AlphaFoldDB" id="A0AB34WYY0"/>
<dbReference type="Pfam" id="PF13242">
    <property type="entry name" value="Hydrolase_like"/>
    <property type="match status" value="1"/>
</dbReference>
<dbReference type="InterPro" id="IPR023214">
    <property type="entry name" value="HAD_sf"/>
</dbReference>
<dbReference type="Gene3D" id="3.40.50.1000">
    <property type="entry name" value="HAD superfamily/HAD-like"/>
    <property type="match status" value="2"/>
</dbReference>
<dbReference type="EMBL" id="LSDN01000015">
    <property type="protein sequence ID" value="KXB80584.1"/>
    <property type="molecule type" value="Genomic_DNA"/>
</dbReference>
<protein>
    <submittedName>
        <fullName evidence="5">HAD hydrolase family</fullName>
    </submittedName>
    <submittedName>
        <fullName evidence="6">TIGR01457 family HAD-type hydrolase</fullName>
    </submittedName>
</protein>
<gene>
    <name evidence="6" type="ORF">CJ240_03030</name>
    <name evidence="5" type="ORF">HMPREF1862_01267</name>
</gene>
<dbReference type="Proteomes" id="UP000070572">
    <property type="component" value="Unassembled WGS sequence"/>
</dbReference>
<keyword evidence="5" id="KW-0378">Hydrolase</keyword>